<organism evidence="2 3">
    <name type="scientific">Trichogramma kaykai</name>
    <dbReference type="NCBI Taxonomy" id="54128"/>
    <lineage>
        <taxon>Eukaryota</taxon>
        <taxon>Metazoa</taxon>
        <taxon>Ecdysozoa</taxon>
        <taxon>Arthropoda</taxon>
        <taxon>Hexapoda</taxon>
        <taxon>Insecta</taxon>
        <taxon>Pterygota</taxon>
        <taxon>Neoptera</taxon>
        <taxon>Endopterygota</taxon>
        <taxon>Hymenoptera</taxon>
        <taxon>Apocrita</taxon>
        <taxon>Proctotrupomorpha</taxon>
        <taxon>Chalcidoidea</taxon>
        <taxon>Trichogrammatidae</taxon>
        <taxon>Trichogramma</taxon>
    </lineage>
</organism>
<sequence length="76" mass="8653">MVAPIGLQVVATCDIEEKTIIQGVFGNYKPLSNEHERENYNQETNSDSEEITQQINVKRNLNSNEEPPLPNKKIKI</sequence>
<comment type="caution">
    <text evidence="2">The sequence shown here is derived from an EMBL/GenBank/DDBJ whole genome shotgun (WGS) entry which is preliminary data.</text>
</comment>
<reference evidence="2 3" key="1">
    <citation type="journal article" date="2024" name="bioRxiv">
        <title>A reference genome for Trichogramma kaykai: A tiny desert-dwelling parasitoid wasp with competing sex-ratio distorters.</title>
        <authorList>
            <person name="Culotta J."/>
            <person name="Lindsey A.R."/>
        </authorList>
    </citation>
    <scope>NUCLEOTIDE SEQUENCE [LARGE SCALE GENOMIC DNA]</scope>
    <source>
        <strain evidence="2 3">KSX58</strain>
    </source>
</reference>
<proteinExistence type="predicted"/>
<keyword evidence="3" id="KW-1185">Reference proteome</keyword>
<dbReference type="EMBL" id="JBJJXI010000083">
    <property type="protein sequence ID" value="KAL3395287.1"/>
    <property type="molecule type" value="Genomic_DNA"/>
</dbReference>
<name>A0ABD2WQL6_9HYME</name>
<protein>
    <submittedName>
        <fullName evidence="2">Uncharacterized protein</fullName>
    </submittedName>
</protein>
<evidence type="ECO:0000256" key="1">
    <source>
        <dbReference type="SAM" id="MobiDB-lite"/>
    </source>
</evidence>
<accession>A0ABD2WQL6</accession>
<dbReference type="Proteomes" id="UP001627154">
    <property type="component" value="Unassembled WGS sequence"/>
</dbReference>
<evidence type="ECO:0000313" key="2">
    <source>
        <dbReference type="EMBL" id="KAL3395287.1"/>
    </source>
</evidence>
<gene>
    <name evidence="2" type="ORF">TKK_010557</name>
</gene>
<evidence type="ECO:0000313" key="3">
    <source>
        <dbReference type="Proteomes" id="UP001627154"/>
    </source>
</evidence>
<feature type="region of interest" description="Disordered" evidence="1">
    <location>
        <begin position="56"/>
        <end position="76"/>
    </location>
</feature>
<dbReference type="AlphaFoldDB" id="A0ABD2WQL6"/>